<feature type="signal peptide" evidence="1">
    <location>
        <begin position="1"/>
        <end position="29"/>
    </location>
</feature>
<dbReference type="EMBL" id="JADEXS010000053">
    <property type="protein sequence ID" value="MBE9022016.1"/>
    <property type="molecule type" value="Genomic_DNA"/>
</dbReference>
<dbReference type="NCBIfam" id="TIGR04155">
    <property type="entry name" value="cyano_PEP"/>
    <property type="match status" value="1"/>
</dbReference>
<name>A0A8J6ZXS9_DESMC</name>
<keyword evidence="3" id="KW-1185">Reference proteome</keyword>
<dbReference type="RefSeq" id="WP_193914437.1">
    <property type="nucleotide sequence ID" value="NZ_JADEXS020000001.1"/>
</dbReference>
<dbReference type="AlphaFoldDB" id="A0A8J6ZXS9"/>
<evidence type="ECO:0000313" key="2">
    <source>
        <dbReference type="EMBL" id="MBE9022016.1"/>
    </source>
</evidence>
<gene>
    <name evidence="2" type="ORF">IQ276_05950</name>
</gene>
<accession>A0A8J6ZXS9</accession>
<dbReference type="Proteomes" id="UP000622533">
    <property type="component" value="Unassembled WGS sequence"/>
</dbReference>
<dbReference type="InterPro" id="IPR026374">
    <property type="entry name" value="Cyano_PEP"/>
</dbReference>
<protein>
    <submittedName>
        <fullName evidence="2">PEP-CTERM sorting domain-containing protein</fullName>
    </submittedName>
</protein>
<keyword evidence="1" id="KW-0732">Signal</keyword>
<evidence type="ECO:0000256" key="1">
    <source>
        <dbReference type="SAM" id="SignalP"/>
    </source>
</evidence>
<organism evidence="2 3">
    <name type="scientific">Desmonostoc muscorum LEGE 12446</name>
    <dbReference type="NCBI Taxonomy" id="1828758"/>
    <lineage>
        <taxon>Bacteria</taxon>
        <taxon>Bacillati</taxon>
        <taxon>Cyanobacteriota</taxon>
        <taxon>Cyanophyceae</taxon>
        <taxon>Nostocales</taxon>
        <taxon>Nostocaceae</taxon>
        <taxon>Desmonostoc</taxon>
    </lineage>
</organism>
<reference evidence="2" key="1">
    <citation type="submission" date="2020-10" db="EMBL/GenBank/DDBJ databases">
        <authorList>
            <person name="Castelo-Branco R."/>
            <person name="Eusebio N."/>
            <person name="Adriana R."/>
            <person name="Vieira A."/>
            <person name="Brugerolle De Fraissinette N."/>
            <person name="Rezende De Castro R."/>
            <person name="Schneider M.P."/>
            <person name="Vasconcelos V."/>
            <person name="Leao P.N."/>
        </authorList>
    </citation>
    <scope>NUCLEOTIDE SEQUENCE</scope>
    <source>
        <strain evidence="2">LEGE 12446</strain>
    </source>
</reference>
<dbReference type="NCBIfam" id="TIGR02595">
    <property type="entry name" value="PEP_CTERM"/>
    <property type="match status" value="1"/>
</dbReference>
<sequence length="236" mass="25220">MMSTFTRSPLTATIIALASLTITATSSQAASIDFSTWETFGDVTTPSLGETNLSNDGLVADDFPATSGTFSFSGIAALDAFGSLQDFLGVSSNALDVDGFAWEGSAIKSTYFAQAGEKFNFNWNFLTNESSFNDFAFLVVDGTVTKLADFTNATNVSSFFNQETGVTSFSYTFNDSKNYTVALGVVDSDDFSTTSALKVSNANIQEVPEPSTMLGSFLALGFATKIVRRFRNQARA</sequence>
<evidence type="ECO:0000313" key="3">
    <source>
        <dbReference type="Proteomes" id="UP000622533"/>
    </source>
</evidence>
<dbReference type="InterPro" id="IPR013424">
    <property type="entry name" value="Ice-binding_C"/>
</dbReference>
<comment type="caution">
    <text evidence="2">The sequence shown here is derived from an EMBL/GenBank/DDBJ whole genome shotgun (WGS) entry which is preliminary data.</text>
</comment>
<proteinExistence type="predicted"/>
<feature type="chain" id="PRO_5035158370" evidence="1">
    <location>
        <begin position="30"/>
        <end position="236"/>
    </location>
</feature>